<dbReference type="GO" id="GO:0046961">
    <property type="term" value="F:proton-transporting ATPase activity, rotational mechanism"/>
    <property type="evidence" value="ECO:0007669"/>
    <property type="project" value="TreeGrafter"/>
</dbReference>
<protein>
    <recommendedName>
        <fullName evidence="13">ATP synthase subunit b</fullName>
    </recommendedName>
    <alternativeName>
        <fullName evidence="13">ATP synthase F(0) sector subunit b</fullName>
    </alternativeName>
    <alternativeName>
        <fullName evidence="13">ATPase subunit I</fullName>
    </alternativeName>
    <alternativeName>
        <fullName evidence="13">F-type ATPase subunit b</fullName>
        <shortName evidence="13">F-ATPase subunit b</shortName>
    </alternativeName>
</protein>
<sequence length="250" mass="27845">MQLDWTTFFLEVINFLVLLWILQRFLYRPVMASLDARQQRIKDETARAEQLRSEAEALRLQYETQLADWAKQHEASRHQLDAELQQARSKALDELRKSLLDEAAKKQARDGAVIAAHESALIREAAGEAYKQAAEMLVRLASPALTQAIVDVFLTDLSALNDAELNTLRKAAQALIDASLVEVRAAHALGSALQERISQALSAAAGQALAPVFVEDVNLIAGIRVVVGECQMHANLRDELAFFRRLNQHV</sequence>
<dbReference type="KEGG" id="mmt:Metme_0844"/>
<evidence type="ECO:0000313" key="16">
    <source>
        <dbReference type="EMBL" id="AEF99282.1"/>
    </source>
</evidence>
<evidence type="ECO:0000256" key="10">
    <source>
        <dbReference type="ARBA" id="ARBA00025198"/>
    </source>
</evidence>
<evidence type="ECO:0000256" key="14">
    <source>
        <dbReference type="RuleBase" id="RU003848"/>
    </source>
</evidence>
<reference evidence="16 17" key="1">
    <citation type="journal article" date="2011" name="J. Bacteriol.">
        <title>Complete Genome Sequence of the Aerobic Marine Methanotroph Methylomonas methanica MC09.</title>
        <authorList>
            <person name="Boden R."/>
            <person name="Cunliffe M."/>
            <person name="Scanlan J."/>
            <person name="Moussard H."/>
            <person name="Kits K.D."/>
            <person name="Klotz M.G."/>
            <person name="Jetten M.S."/>
            <person name="Vuilleumier S."/>
            <person name="Han J."/>
            <person name="Peters L."/>
            <person name="Mikhailova N."/>
            <person name="Teshima H."/>
            <person name="Tapia R."/>
            <person name="Kyrpides N."/>
            <person name="Ivanova N."/>
            <person name="Pagani I."/>
            <person name="Cheng J.F."/>
            <person name="Goodwin L."/>
            <person name="Han C."/>
            <person name="Hauser L."/>
            <person name="Land M.L."/>
            <person name="Lapidus A."/>
            <person name="Lucas S."/>
            <person name="Pitluck S."/>
            <person name="Woyke T."/>
            <person name="Stein L."/>
            <person name="Murrell J.C."/>
        </authorList>
    </citation>
    <scope>NUCLEOTIDE SEQUENCE [LARGE SCALE GENOMIC DNA]</scope>
    <source>
        <strain evidence="16 17">MC09</strain>
    </source>
</reference>
<evidence type="ECO:0000313" key="17">
    <source>
        <dbReference type="Proteomes" id="UP000008888"/>
    </source>
</evidence>
<keyword evidence="15" id="KW-0175">Coiled coil</keyword>
<comment type="subunit">
    <text evidence="13">F-type ATPases have 2 components, F(1) - the catalytic core - and F(0) - the membrane proton channel. F(1) has five subunits: alpha(3), beta(3), gamma(1), delta(1), epsilon(1). F(0) has three main subunits: a(1), b(2) and c(10-14). The alpha and beta chains form an alternating ring which encloses part of the gamma chain. F(1) is attached to F(0) by a central stalk formed by the gamma and epsilon chains, while a peripheral stalk is formed by the delta and b chains.</text>
</comment>
<dbReference type="PANTHER" id="PTHR33445:SF2">
    <property type="entry name" value="ATP SYNTHASE SUBUNIT B', CHLOROPLASTIC"/>
    <property type="match status" value="1"/>
</dbReference>
<gene>
    <name evidence="13" type="primary">atpF</name>
    <name evidence="16" type="ordered locus">Metme_0844</name>
</gene>
<evidence type="ECO:0000256" key="6">
    <source>
        <dbReference type="ARBA" id="ARBA00022989"/>
    </source>
</evidence>
<dbReference type="OrthoDB" id="466272at2"/>
<dbReference type="InterPro" id="IPR002146">
    <property type="entry name" value="ATP_synth_b/b'su_bac/chlpt"/>
</dbReference>
<dbReference type="InterPro" id="IPR050059">
    <property type="entry name" value="ATP_synthase_B_chain"/>
</dbReference>
<proteinExistence type="inferred from homology"/>
<dbReference type="AlphaFoldDB" id="G0A6I1"/>
<dbReference type="STRING" id="857087.Metme_0844"/>
<dbReference type="EMBL" id="CP002738">
    <property type="protein sequence ID" value="AEF99282.1"/>
    <property type="molecule type" value="Genomic_DNA"/>
</dbReference>
<dbReference type="Proteomes" id="UP000008888">
    <property type="component" value="Chromosome"/>
</dbReference>
<dbReference type="GO" id="GO:0005886">
    <property type="term" value="C:plasma membrane"/>
    <property type="evidence" value="ECO:0007669"/>
    <property type="project" value="UniProtKB-SubCell"/>
</dbReference>
<evidence type="ECO:0000256" key="11">
    <source>
        <dbReference type="ARBA" id="ARBA00025614"/>
    </source>
</evidence>
<dbReference type="HAMAP" id="MF_01398">
    <property type="entry name" value="ATP_synth_b_bprime"/>
    <property type="match status" value="1"/>
</dbReference>
<evidence type="ECO:0000256" key="1">
    <source>
        <dbReference type="ARBA" id="ARBA00005513"/>
    </source>
</evidence>
<evidence type="ECO:0000256" key="5">
    <source>
        <dbReference type="ARBA" id="ARBA00022781"/>
    </source>
</evidence>
<dbReference type="Pfam" id="PF00430">
    <property type="entry name" value="ATP-synt_B"/>
    <property type="match status" value="1"/>
</dbReference>
<keyword evidence="13" id="KW-1003">Cell membrane</keyword>
<name>G0A6I1_METMM</name>
<dbReference type="GO" id="GO:0045259">
    <property type="term" value="C:proton-transporting ATP synthase complex"/>
    <property type="evidence" value="ECO:0007669"/>
    <property type="project" value="UniProtKB-KW"/>
</dbReference>
<dbReference type="GO" id="GO:0046933">
    <property type="term" value="F:proton-transporting ATP synthase activity, rotational mechanism"/>
    <property type="evidence" value="ECO:0007669"/>
    <property type="project" value="UniProtKB-UniRule"/>
</dbReference>
<organism evidence="16 17">
    <name type="scientific">Methylomonas methanica (strain DSM 25384 / MC09)</name>
    <dbReference type="NCBI Taxonomy" id="857087"/>
    <lineage>
        <taxon>Bacteria</taxon>
        <taxon>Pseudomonadati</taxon>
        <taxon>Pseudomonadota</taxon>
        <taxon>Gammaproteobacteria</taxon>
        <taxon>Methylococcales</taxon>
        <taxon>Methylococcaceae</taxon>
        <taxon>Methylomonas</taxon>
    </lineage>
</organism>
<keyword evidence="13" id="KW-0997">Cell inner membrane</keyword>
<keyword evidence="7 13" id="KW-0406">Ion transport</keyword>
<evidence type="ECO:0000256" key="12">
    <source>
        <dbReference type="ARBA" id="ARBA00037847"/>
    </source>
</evidence>
<evidence type="ECO:0000256" key="9">
    <source>
        <dbReference type="ARBA" id="ARBA00023310"/>
    </source>
</evidence>
<comment type="subcellular location">
    <subcellularLocation>
        <location evidence="13">Cell inner membrane</location>
        <topology evidence="13">Single-pass membrane protein</topology>
    </subcellularLocation>
    <subcellularLocation>
        <location evidence="12">Endomembrane system</location>
        <topology evidence="12">Single-pass membrane protein</topology>
    </subcellularLocation>
</comment>
<feature type="coiled-coil region" evidence="15">
    <location>
        <begin position="34"/>
        <end position="90"/>
    </location>
</feature>
<keyword evidence="3 13" id="KW-0138">CF(0)</keyword>
<dbReference type="HOGENOM" id="CLU_070737_0_0_6"/>
<evidence type="ECO:0000256" key="15">
    <source>
        <dbReference type="SAM" id="Coils"/>
    </source>
</evidence>
<dbReference type="GO" id="GO:0012505">
    <property type="term" value="C:endomembrane system"/>
    <property type="evidence" value="ECO:0007669"/>
    <property type="project" value="UniProtKB-SubCell"/>
</dbReference>
<evidence type="ECO:0000256" key="13">
    <source>
        <dbReference type="HAMAP-Rule" id="MF_01398"/>
    </source>
</evidence>
<feature type="transmembrane region" description="Helical" evidence="13">
    <location>
        <begin position="6"/>
        <end position="27"/>
    </location>
</feature>
<dbReference type="eggNOG" id="COG0711">
    <property type="taxonomic scope" value="Bacteria"/>
</dbReference>
<evidence type="ECO:0000256" key="4">
    <source>
        <dbReference type="ARBA" id="ARBA00022692"/>
    </source>
</evidence>
<keyword evidence="17" id="KW-1185">Reference proteome</keyword>
<evidence type="ECO:0000256" key="8">
    <source>
        <dbReference type="ARBA" id="ARBA00023136"/>
    </source>
</evidence>
<evidence type="ECO:0000256" key="2">
    <source>
        <dbReference type="ARBA" id="ARBA00022448"/>
    </source>
</evidence>
<dbReference type="CDD" id="cd06503">
    <property type="entry name" value="ATP-synt_Fo_b"/>
    <property type="match status" value="1"/>
</dbReference>
<keyword evidence="9 13" id="KW-0066">ATP synthesis</keyword>
<evidence type="ECO:0000256" key="3">
    <source>
        <dbReference type="ARBA" id="ARBA00022547"/>
    </source>
</evidence>
<keyword evidence="2 13" id="KW-0813">Transport</keyword>
<dbReference type="PANTHER" id="PTHR33445">
    <property type="entry name" value="ATP SYNTHASE SUBUNIT B', CHLOROPLASTIC"/>
    <property type="match status" value="1"/>
</dbReference>
<keyword evidence="5 13" id="KW-0375">Hydrogen ion transport</keyword>
<comment type="function">
    <text evidence="11">Component of the F(0) channel, it forms part of the peripheral stalk, linking F(1) to F(0). The b'-subunit is a diverged and duplicated form of b found in plants and photosynthetic bacteria.</text>
</comment>
<keyword evidence="8 13" id="KW-0472">Membrane</keyword>
<comment type="function">
    <text evidence="10 13">F(1)F(0) ATP synthase produces ATP from ADP in the presence of a proton or sodium gradient. F-type ATPases consist of two structural domains, F(1) containing the extramembraneous catalytic core and F(0) containing the membrane proton channel, linked together by a central stalk and a peripheral stalk. During catalysis, ATP synthesis in the catalytic domain of F(1) is coupled via a rotary mechanism of the central stalk subunits to proton translocation.</text>
</comment>
<comment type="similarity">
    <text evidence="1 13 14">Belongs to the ATPase B chain family.</text>
</comment>
<evidence type="ECO:0000256" key="7">
    <source>
        <dbReference type="ARBA" id="ARBA00023065"/>
    </source>
</evidence>
<keyword evidence="6 13" id="KW-1133">Transmembrane helix</keyword>
<keyword evidence="4 13" id="KW-0812">Transmembrane</keyword>
<reference key="2">
    <citation type="submission" date="2011-05" db="EMBL/GenBank/DDBJ databases">
        <title>Complete genome sequence of the aerobic marine methanotroph Methylomonas methanica MC09.</title>
        <authorList>
            <person name="Boden R."/>
            <person name="Cunliffe M."/>
            <person name="Scanlan J."/>
            <person name="Moussard H."/>
            <person name="Kits K.D."/>
            <person name="Klotz M."/>
            <person name="Jetten M."/>
            <person name="Vuilleumier S."/>
            <person name="Han J."/>
            <person name="Peters L."/>
            <person name="Mikhailova N."/>
            <person name="Teshima H."/>
            <person name="Tapia R."/>
            <person name="Kyrpides N."/>
            <person name="Ivanova N."/>
            <person name="Pagani I."/>
            <person name="Cheng J.-F."/>
            <person name="Goodwin L."/>
            <person name="Han C."/>
            <person name="Hauser L."/>
            <person name="Land M."/>
            <person name="Lapidus A."/>
            <person name="Lucas S."/>
            <person name="Pitluck S."/>
            <person name="Woyke T."/>
            <person name="Stein L.Y."/>
            <person name="Murrell C."/>
        </authorList>
    </citation>
    <scope>NUCLEOTIDE SEQUENCE</scope>
    <source>
        <strain>MC09</strain>
    </source>
</reference>
<accession>G0A6I1</accession>
<reference evidence="17" key="3">
    <citation type="submission" date="2011-05" db="EMBL/GenBank/DDBJ databases">
        <title>Complete sequence of Methylomonas methanica MC09.</title>
        <authorList>
            <consortium name="US DOE Joint Genome Institute"/>
            <person name="Lucas S."/>
            <person name="Han J."/>
            <person name="Lapidus A."/>
            <person name="Cheng J.-F."/>
            <person name="Goodwin L."/>
            <person name="Pitluck S."/>
            <person name="Peters L."/>
            <person name="Mikhailova N."/>
            <person name="Teshima H."/>
            <person name="Han C."/>
            <person name="Tapia R."/>
            <person name="Land M."/>
            <person name="Hauser L."/>
            <person name="Kyrpides N."/>
            <person name="Ivanova N."/>
            <person name="Pagani I."/>
            <person name="Stein L."/>
            <person name="Woyke T."/>
        </authorList>
    </citation>
    <scope>NUCLEOTIDE SEQUENCE [LARGE SCALE GENOMIC DNA]</scope>
    <source>
        <strain evidence="17">MC09</strain>
    </source>
</reference>